<gene>
    <name evidence="6" type="ORF">M569_04315</name>
</gene>
<dbReference type="InterPro" id="IPR003441">
    <property type="entry name" value="NAC-dom"/>
</dbReference>
<organism evidence="6 7">
    <name type="scientific">Genlisea aurea</name>
    <dbReference type="NCBI Taxonomy" id="192259"/>
    <lineage>
        <taxon>Eukaryota</taxon>
        <taxon>Viridiplantae</taxon>
        <taxon>Streptophyta</taxon>
        <taxon>Embryophyta</taxon>
        <taxon>Tracheophyta</taxon>
        <taxon>Spermatophyta</taxon>
        <taxon>Magnoliopsida</taxon>
        <taxon>eudicotyledons</taxon>
        <taxon>Gunneridae</taxon>
        <taxon>Pentapetalae</taxon>
        <taxon>asterids</taxon>
        <taxon>lamiids</taxon>
        <taxon>Lamiales</taxon>
        <taxon>Lentibulariaceae</taxon>
        <taxon>Genlisea</taxon>
    </lineage>
</organism>
<dbReference type="Gene3D" id="2.170.150.80">
    <property type="entry name" value="NAC domain"/>
    <property type="match status" value="1"/>
</dbReference>
<name>S8CT57_9LAMI</name>
<feature type="non-terminal residue" evidence="6">
    <location>
        <position position="1"/>
    </location>
</feature>
<dbReference type="AlphaFoldDB" id="S8CT57"/>
<dbReference type="EMBL" id="AUSU01001674">
    <property type="protein sequence ID" value="EPS70444.1"/>
    <property type="molecule type" value="Genomic_DNA"/>
</dbReference>
<dbReference type="PANTHER" id="PTHR31719:SF130">
    <property type="entry name" value="NAC DOMAIN-CONTAINING PROTEIN 18"/>
    <property type="match status" value="1"/>
</dbReference>
<keyword evidence="1" id="KW-0805">Transcription regulation</keyword>
<dbReference type="PROSITE" id="PS51005">
    <property type="entry name" value="NAC"/>
    <property type="match status" value="1"/>
</dbReference>
<dbReference type="OrthoDB" id="1871428at2759"/>
<keyword evidence="3" id="KW-0804">Transcription</keyword>
<dbReference type="GO" id="GO:0006355">
    <property type="term" value="P:regulation of DNA-templated transcription"/>
    <property type="evidence" value="ECO:0007669"/>
    <property type="project" value="InterPro"/>
</dbReference>
<dbReference type="InterPro" id="IPR036093">
    <property type="entry name" value="NAC_dom_sf"/>
</dbReference>
<feature type="non-terminal residue" evidence="6">
    <location>
        <position position="122"/>
    </location>
</feature>
<keyword evidence="2" id="KW-0238">DNA-binding</keyword>
<dbReference type="Pfam" id="PF02365">
    <property type="entry name" value="NAM"/>
    <property type="match status" value="1"/>
</dbReference>
<evidence type="ECO:0000259" key="5">
    <source>
        <dbReference type="PROSITE" id="PS51005"/>
    </source>
</evidence>
<evidence type="ECO:0000256" key="2">
    <source>
        <dbReference type="ARBA" id="ARBA00023125"/>
    </source>
</evidence>
<feature type="domain" description="NAC" evidence="5">
    <location>
        <begin position="1"/>
        <end position="122"/>
    </location>
</feature>
<keyword evidence="4" id="KW-0539">Nucleus</keyword>
<evidence type="ECO:0000313" key="6">
    <source>
        <dbReference type="EMBL" id="EPS70444.1"/>
    </source>
</evidence>
<protein>
    <recommendedName>
        <fullName evidence="5">NAC domain-containing protein</fullName>
    </recommendedName>
</protein>
<sequence length="122" mass="14321">LPPGFHFQPTDEEIVFQYLARKTFSRPLPAPVVVHDIDILNMDPWDFPGHSEQDRYFFNRVTGCSDDRGIKRTCTGFWKPTGFQKLIVGSGRMPMVGIKRTVVFYMERNRRAVRTSWFMNVY</sequence>
<evidence type="ECO:0000256" key="1">
    <source>
        <dbReference type="ARBA" id="ARBA00023015"/>
    </source>
</evidence>
<dbReference type="Proteomes" id="UP000015453">
    <property type="component" value="Unassembled WGS sequence"/>
</dbReference>
<keyword evidence="7" id="KW-1185">Reference proteome</keyword>
<dbReference type="GO" id="GO:0003677">
    <property type="term" value="F:DNA binding"/>
    <property type="evidence" value="ECO:0007669"/>
    <property type="project" value="UniProtKB-KW"/>
</dbReference>
<evidence type="ECO:0000256" key="3">
    <source>
        <dbReference type="ARBA" id="ARBA00023163"/>
    </source>
</evidence>
<comment type="caution">
    <text evidence="6">The sequence shown here is derived from an EMBL/GenBank/DDBJ whole genome shotgun (WGS) entry which is preliminary data.</text>
</comment>
<evidence type="ECO:0000313" key="7">
    <source>
        <dbReference type="Proteomes" id="UP000015453"/>
    </source>
</evidence>
<accession>S8CT57</accession>
<dbReference type="SUPFAM" id="SSF101941">
    <property type="entry name" value="NAC domain"/>
    <property type="match status" value="1"/>
</dbReference>
<reference evidence="6 7" key="1">
    <citation type="journal article" date="2013" name="BMC Genomics">
        <title>The miniature genome of a carnivorous plant Genlisea aurea contains a low number of genes and short non-coding sequences.</title>
        <authorList>
            <person name="Leushkin E.V."/>
            <person name="Sutormin R.A."/>
            <person name="Nabieva E.R."/>
            <person name="Penin A.A."/>
            <person name="Kondrashov A.S."/>
            <person name="Logacheva M.D."/>
        </authorList>
    </citation>
    <scope>NUCLEOTIDE SEQUENCE [LARGE SCALE GENOMIC DNA]</scope>
</reference>
<proteinExistence type="predicted"/>
<evidence type="ECO:0000256" key="4">
    <source>
        <dbReference type="ARBA" id="ARBA00023242"/>
    </source>
</evidence>
<dbReference type="PANTHER" id="PTHR31719">
    <property type="entry name" value="NAC TRANSCRIPTION FACTOR 56"/>
    <property type="match status" value="1"/>
</dbReference>